<dbReference type="EMBL" id="FODY01000027">
    <property type="protein sequence ID" value="SEP42083.1"/>
    <property type="molecule type" value="Genomic_DNA"/>
</dbReference>
<evidence type="ECO:0000313" key="2">
    <source>
        <dbReference type="Proteomes" id="UP000198847"/>
    </source>
</evidence>
<keyword evidence="2" id="KW-1185">Reference proteome</keyword>
<dbReference type="AlphaFoldDB" id="A0A1H8XQP7"/>
<reference evidence="1 2" key="1">
    <citation type="submission" date="2016-10" db="EMBL/GenBank/DDBJ databases">
        <authorList>
            <person name="de Groot N.N."/>
        </authorList>
    </citation>
    <scope>NUCLEOTIDE SEQUENCE [LARGE SCALE GENOMIC DNA]</scope>
    <source>
        <strain evidence="1 2">DSM 13305</strain>
    </source>
</reference>
<evidence type="ECO:0000313" key="1">
    <source>
        <dbReference type="EMBL" id="SEP42083.1"/>
    </source>
</evidence>
<protein>
    <submittedName>
        <fullName evidence="1">Uncharacterized protein</fullName>
    </submittedName>
</protein>
<accession>A0A1H8XQP7</accession>
<dbReference type="OrthoDB" id="4760905at2"/>
<organism evidence="1 2">
    <name type="scientific">Propionispora vibrioides</name>
    <dbReference type="NCBI Taxonomy" id="112903"/>
    <lineage>
        <taxon>Bacteria</taxon>
        <taxon>Bacillati</taxon>
        <taxon>Bacillota</taxon>
        <taxon>Negativicutes</taxon>
        <taxon>Selenomonadales</taxon>
        <taxon>Sporomusaceae</taxon>
        <taxon>Propionispora</taxon>
    </lineage>
</organism>
<dbReference type="Proteomes" id="UP000198847">
    <property type="component" value="Unassembled WGS sequence"/>
</dbReference>
<dbReference type="RefSeq" id="WP_091750670.1">
    <property type="nucleotide sequence ID" value="NZ_FODY01000027.1"/>
</dbReference>
<sequence>MALFELIQKDNLFTQQDYNDLDSHQEKILLAMIRPILFGLLVHLKHEVVKDYGTINDILLRQLARAHRYGFGDCGICFEYAVHSAIRNNNPLVLERIQDALSLCGIKGNRTTSILLGFEKDGILQISNKLINNLTPDSKLIINLHGESIKIKEHIDAMINSFRKQSLRGSLPTVIRGIWQADLFIGNTDSDMWVAASVKINRMLLKHSRGLCLGIIPASWNNEPTCSSKDGMVVCPLLYNKSFMEYFYSSWQIVIKFLQSDAHLPKERELHHPVERKVAKYLESMRESPVLELVDNDLRQLAHPTLIEPKVSKIETIDFFDTSIKHESNMTIFVPDSLRRPH</sequence>
<gene>
    <name evidence="1" type="ORF">SAMN04490178_12747</name>
</gene>
<name>A0A1H8XQP7_9FIRM</name>
<proteinExistence type="predicted"/>